<gene>
    <name evidence="2" type="ORF">FS320_39310</name>
</gene>
<evidence type="ECO:0000313" key="2">
    <source>
        <dbReference type="EMBL" id="MPR30843.1"/>
    </source>
</evidence>
<feature type="domain" description="Oxidoreductase molybdopterin-binding" evidence="1">
    <location>
        <begin position="94"/>
        <end position="234"/>
    </location>
</feature>
<accession>A0A5N7MV31</accession>
<dbReference type="InterPro" id="IPR019546">
    <property type="entry name" value="TAT_signal_bac_arc"/>
</dbReference>
<dbReference type="AlphaFoldDB" id="A0A5N7MV31"/>
<dbReference type="SUPFAM" id="SSF56524">
    <property type="entry name" value="Oxidoreductase molybdopterin-binding domain"/>
    <property type="match status" value="1"/>
</dbReference>
<reference evidence="2 3" key="1">
    <citation type="journal article" date="2019" name="Syst. Appl. Microbiol.">
        <title>Microvirga tunisiensis sp. nov., a root nodule symbiotic bacterium isolated from Lupinus micranthus and L. luteus grown in Northern Tunisia.</title>
        <authorList>
            <person name="Msaddak A."/>
            <person name="Rejili M."/>
            <person name="Duran D."/>
            <person name="Mars M."/>
            <person name="Palacios J.M."/>
            <person name="Ruiz-Argueso T."/>
            <person name="Rey L."/>
            <person name="Imperial J."/>
        </authorList>
    </citation>
    <scope>NUCLEOTIDE SEQUENCE [LARGE SCALE GENOMIC DNA]</scope>
    <source>
        <strain evidence="2 3">Lmie10</strain>
    </source>
</reference>
<dbReference type="Proteomes" id="UP000403266">
    <property type="component" value="Unassembled WGS sequence"/>
</dbReference>
<organism evidence="2 3">
    <name type="scientific">Microvirga tunisiensis</name>
    <dbReference type="NCBI Taxonomy" id="2108360"/>
    <lineage>
        <taxon>Bacteria</taxon>
        <taxon>Pseudomonadati</taxon>
        <taxon>Pseudomonadota</taxon>
        <taxon>Alphaproteobacteria</taxon>
        <taxon>Hyphomicrobiales</taxon>
        <taxon>Methylobacteriaceae</taxon>
        <taxon>Microvirga</taxon>
    </lineage>
</organism>
<dbReference type="PROSITE" id="PS51257">
    <property type="entry name" value="PROKAR_LIPOPROTEIN"/>
    <property type="match status" value="1"/>
</dbReference>
<proteinExistence type="predicted"/>
<dbReference type="OrthoDB" id="9795587at2"/>
<dbReference type="InterPro" id="IPR006311">
    <property type="entry name" value="TAT_signal"/>
</dbReference>
<dbReference type="PANTHER" id="PTHR43032">
    <property type="entry name" value="PROTEIN-METHIONINE-SULFOXIDE REDUCTASE"/>
    <property type="match status" value="1"/>
</dbReference>
<dbReference type="InterPro" id="IPR036374">
    <property type="entry name" value="OxRdtase_Mopterin-bd_sf"/>
</dbReference>
<dbReference type="RefSeq" id="WP_152717811.1">
    <property type="nucleotide sequence ID" value="NZ_VOSJ01000489.1"/>
</dbReference>
<sequence length="258" mass="28932">MRTDPERRSFLRRAGALAGTLALGGCDRLSEAPWFRQVLDSAESATLRAQRFLLGSGPLAREYTEADLSPVFKANGSTSVDDFDYQTLAEKGFAGWRLQVDGLVERPQQLSLADLRTMPSRTQITRHDCVEGWSCIGKWTGVPLAHVLEQAGVQHQARYVVFHCADTLEPTLDGTGQYYESLGFEDAYHPQTILAYEMNGQPLPIPHGAPLRLRVERQLGYKMAKYVMRIELVENFAGIGRGRGGYWEDRGYEWYAGI</sequence>
<dbReference type="EMBL" id="VOSK01000460">
    <property type="protein sequence ID" value="MPR30843.1"/>
    <property type="molecule type" value="Genomic_DNA"/>
</dbReference>
<dbReference type="InterPro" id="IPR000572">
    <property type="entry name" value="OxRdtase_Mopterin-bd_dom"/>
</dbReference>
<dbReference type="NCBIfam" id="TIGR01409">
    <property type="entry name" value="TAT_signal_seq"/>
    <property type="match status" value="1"/>
</dbReference>
<dbReference type="Pfam" id="PF00174">
    <property type="entry name" value="Oxidored_molyb"/>
    <property type="match status" value="1"/>
</dbReference>
<evidence type="ECO:0000313" key="3">
    <source>
        <dbReference type="Proteomes" id="UP000403266"/>
    </source>
</evidence>
<dbReference type="Gene3D" id="3.90.420.10">
    <property type="entry name" value="Oxidoreductase, molybdopterin-binding domain"/>
    <property type="match status" value="1"/>
</dbReference>
<comment type="caution">
    <text evidence="2">The sequence shown here is derived from an EMBL/GenBank/DDBJ whole genome shotgun (WGS) entry which is preliminary data.</text>
</comment>
<keyword evidence="3" id="KW-1185">Reference proteome</keyword>
<protein>
    <submittedName>
        <fullName evidence="2">Molybdopterin-dependent oxidoreductase</fullName>
    </submittedName>
</protein>
<evidence type="ECO:0000259" key="1">
    <source>
        <dbReference type="Pfam" id="PF00174"/>
    </source>
</evidence>
<name>A0A5N7MV31_9HYPH</name>
<dbReference type="PROSITE" id="PS51318">
    <property type="entry name" value="TAT"/>
    <property type="match status" value="1"/>
</dbReference>
<dbReference type="CDD" id="cd02108">
    <property type="entry name" value="bact_SO_family_Moco"/>
    <property type="match status" value="1"/>
</dbReference>
<dbReference type="PANTHER" id="PTHR43032:SF2">
    <property type="entry name" value="BLL0505 PROTEIN"/>
    <property type="match status" value="1"/>
</dbReference>